<dbReference type="Gene3D" id="1.10.150.240">
    <property type="entry name" value="Putative phosphatase, domain 2"/>
    <property type="match status" value="1"/>
</dbReference>
<sequence length="226" mass="24207">MTPATLLAGRKAIVFDLDGTLLDTLADIREAMSDGLIECGHPALPADYVLPNLYGAFPAALTSMMAERGVPESDYAAVIAAYGRHYEARAHRSSVPYPGLIEFLDDCRQRGVRLGVCTNKRHAPALQALQQTGILPYFDHVSGCDTVERPKPDPLPLLQALQVLGAAPAEGAYLGDTHVDAQTASRAGVPFLYFRSGYGSPLVHDYPIAASFDAYAELMAGDEMVA</sequence>
<evidence type="ECO:0000256" key="3">
    <source>
        <dbReference type="ARBA" id="ARBA00006171"/>
    </source>
</evidence>
<evidence type="ECO:0000256" key="2">
    <source>
        <dbReference type="ARBA" id="ARBA00004818"/>
    </source>
</evidence>
<evidence type="ECO:0000256" key="1">
    <source>
        <dbReference type="ARBA" id="ARBA00000830"/>
    </source>
</evidence>
<protein>
    <recommendedName>
        <fullName evidence="4">phosphoglycolate phosphatase</fullName>
        <ecNumber evidence="4">3.1.3.18</ecNumber>
    </recommendedName>
</protein>
<dbReference type="SFLD" id="SFLDG01129">
    <property type="entry name" value="C1.5:_HAD__Beta-PGM__Phosphata"/>
    <property type="match status" value="1"/>
</dbReference>
<proteinExistence type="inferred from homology"/>
<evidence type="ECO:0000256" key="4">
    <source>
        <dbReference type="ARBA" id="ARBA00013078"/>
    </source>
</evidence>
<name>A0A157QYH9_9BORD</name>
<dbReference type="NCBIfam" id="TIGR01509">
    <property type="entry name" value="HAD-SF-IA-v3"/>
    <property type="match status" value="1"/>
</dbReference>
<dbReference type="InterPro" id="IPR036412">
    <property type="entry name" value="HAD-like_sf"/>
</dbReference>
<dbReference type="InterPro" id="IPR023214">
    <property type="entry name" value="HAD_sf"/>
</dbReference>
<gene>
    <name evidence="5" type="primary">cbbzC</name>
    <name evidence="5" type="ORF">SAMEA1982600_04207</name>
</gene>
<reference evidence="5 6" key="1">
    <citation type="submission" date="2016-03" db="EMBL/GenBank/DDBJ databases">
        <authorList>
            <consortium name="Pathogen Informatics"/>
        </authorList>
    </citation>
    <scope>NUCLEOTIDE SEQUENCE [LARGE SCALE GENOMIC DNA]</scope>
    <source>
        <strain evidence="5 6">NCTC13364</strain>
    </source>
</reference>
<dbReference type="SFLD" id="SFLDS00003">
    <property type="entry name" value="Haloacid_Dehalogenase"/>
    <property type="match status" value="1"/>
</dbReference>
<comment type="pathway">
    <text evidence="2">Organic acid metabolism; glycolate biosynthesis; glycolate from 2-phosphoglycolate: step 1/1.</text>
</comment>
<dbReference type="PANTHER" id="PTHR43434:SF1">
    <property type="entry name" value="PHOSPHOGLYCOLATE PHOSPHATASE"/>
    <property type="match status" value="1"/>
</dbReference>
<dbReference type="Gene3D" id="3.40.50.1000">
    <property type="entry name" value="HAD superfamily/HAD-like"/>
    <property type="match status" value="1"/>
</dbReference>
<dbReference type="Pfam" id="PF13419">
    <property type="entry name" value="HAD_2"/>
    <property type="match status" value="1"/>
</dbReference>
<dbReference type="InterPro" id="IPR050155">
    <property type="entry name" value="HAD-like_hydrolase_sf"/>
</dbReference>
<dbReference type="InterPro" id="IPR006439">
    <property type="entry name" value="HAD-SF_hydro_IA"/>
</dbReference>
<dbReference type="GO" id="GO:0005829">
    <property type="term" value="C:cytosol"/>
    <property type="evidence" value="ECO:0007669"/>
    <property type="project" value="TreeGrafter"/>
</dbReference>
<comment type="similarity">
    <text evidence="3">Belongs to the HAD-like hydrolase superfamily. CbbY/CbbZ/Gph/YieH family.</text>
</comment>
<dbReference type="InterPro" id="IPR041492">
    <property type="entry name" value="HAD_2"/>
</dbReference>
<evidence type="ECO:0000313" key="5">
    <source>
        <dbReference type="EMBL" id="SAI50760.1"/>
    </source>
</evidence>
<dbReference type="RefSeq" id="WP_066418524.1">
    <property type="nucleotide sequence ID" value="NZ_FKBS01000025.1"/>
</dbReference>
<dbReference type="PANTHER" id="PTHR43434">
    <property type="entry name" value="PHOSPHOGLYCOLATE PHOSPHATASE"/>
    <property type="match status" value="1"/>
</dbReference>
<keyword evidence="5" id="KW-0378">Hydrolase</keyword>
<dbReference type="EMBL" id="FKBS01000025">
    <property type="protein sequence ID" value="SAI50760.1"/>
    <property type="molecule type" value="Genomic_DNA"/>
</dbReference>
<dbReference type="InterPro" id="IPR023198">
    <property type="entry name" value="PGP-like_dom2"/>
</dbReference>
<dbReference type="OrthoDB" id="9807630at2"/>
<comment type="catalytic activity">
    <reaction evidence="1">
        <text>2-phosphoglycolate + H2O = glycolate + phosphate</text>
        <dbReference type="Rhea" id="RHEA:14369"/>
        <dbReference type="ChEBI" id="CHEBI:15377"/>
        <dbReference type="ChEBI" id="CHEBI:29805"/>
        <dbReference type="ChEBI" id="CHEBI:43474"/>
        <dbReference type="ChEBI" id="CHEBI:58033"/>
        <dbReference type="EC" id="3.1.3.18"/>
    </reaction>
</comment>
<evidence type="ECO:0000313" key="6">
    <source>
        <dbReference type="Proteomes" id="UP000077037"/>
    </source>
</evidence>
<dbReference type="GO" id="GO:0006281">
    <property type="term" value="P:DNA repair"/>
    <property type="evidence" value="ECO:0007669"/>
    <property type="project" value="TreeGrafter"/>
</dbReference>
<dbReference type="PRINTS" id="PR00413">
    <property type="entry name" value="HADHALOGNASE"/>
</dbReference>
<dbReference type="EC" id="3.1.3.18" evidence="4"/>
<organism evidence="5 6">
    <name type="scientific">Bordetella ansorpii</name>
    <dbReference type="NCBI Taxonomy" id="288768"/>
    <lineage>
        <taxon>Bacteria</taxon>
        <taxon>Pseudomonadati</taxon>
        <taxon>Pseudomonadota</taxon>
        <taxon>Betaproteobacteria</taxon>
        <taxon>Burkholderiales</taxon>
        <taxon>Alcaligenaceae</taxon>
        <taxon>Bordetella</taxon>
    </lineage>
</organism>
<dbReference type="GO" id="GO:0008967">
    <property type="term" value="F:phosphoglycolate phosphatase activity"/>
    <property type="evidence" value="ECO:0007669"/>
    <property type="project" value="UniProtKB-EC"/>
</dbReference>
<dbReference type="Proteomes" id="UP000077037">
    <property type="component" value="Unassembled WGS sequence"/>
</dbReference>
<accession>A0A157QYH9</accession>
<dbReference type="AlphaFoldDB" id="A0A157QYH9"/>
<dbReference type="SUPFAM" id="SSF56784">
    <property type="entry name" value="HAD-like"/>
    <property type="match status" value="1"/>
</dbReference>